<dbReference type="EMBL" id="LKPO01000021">
    <property type="protein sequence ID" value="OLF90328.1"/>
    <property type="molecule type" value="Genomic_DNA"/>
</dbReference>
<dbReference type="Proteomes" id="UP000185604">
    <property type="component" value="Unassembled WGS sequence"/>
</dbReference>
<sequence>MQAGCEIFQPWISLSFTIACLLFLFIASSIIYLHIFVVHYAMRNDEMSTGI</sequence>
<name>A0A7Z1B2W5_9BACI</name>
<accession>A0A7Z1B2W5</accession>
<reference evidence="2 3" key="1">
    <citation type="journal article" date="2016" name="Front. Microbiol.">
        <title>High-Level Heat Resistance of Spores of Bacillus amyloliquefaciens and Bacillus licheniformis Results from the Presence of a spoVA Operon in a Tn1546 Transposon.</title>
        <authorList>
            <person name="Berendsen E.M."/>
            <person name="Koning R.A."/>
            <person name="Boekhorst J."/>
            <person name="de Jong A."/>
            <person name="Kuipers O.P."/>
            <person name="Wells-Bennik M.H."/>
        </authorList>
    </citation>
    <scope>NUCLEOTIDE SEQUENCE [LARGE SCALE GENOMIC DNA]</scope>
    <source>
        <strain evidence="2 3">B4121</strain>
    </source>
</reference>
<keyword evidence="1" id="KW-0472">Membrane</keyword>
<proteinExistence type="predicted"/>
<feature type="transmembrane region" description="Helical" evidence="1">
    <location>
        <begin position="12"/>
        <end position="38"/>
    </location>
</feature>
<dbReference type="AlphaFoldDB" id="A0A7Z1B2W5"/>
<organism evidence="2 3">
    <name type="scientific">Bacillus paralicheniformis</name>
    <dbReference type="NCBI Taxonomy" id="1648923"/>
    <lineage>
        <taxon>Bacteria</taxon>
        <taxon>Bacillati</taxon>
        <taxon>Bacillota</taxon>
        <taxon>Bacilli</taxon>
        <taxon>Bacillales</taxon>
        <taxon>Bacillaceae</taxon>
        <taxon>Bacillus</taxon>
    </lineage>
</organism>
<protein>
    <submittedName>
        <fullName evidence="2">Uncharacterized protein</fullName>
    </submittedName>
</protein>
<evidence type="ECO:0000256" key="1">
    <source>
        <dbReference type="SAM" id="Phobius"/>
    </source>
</evidence>
<keyword evidence="1" id="KW-1133">Transmembrane helix</keyword>
<gene>
    <name evidence="2" type="ORF">B4121_3603</name>
</gene>
<comment type="caution">
    <text evidence="2">The sequence shown here is derived from an EMBL/GenBank/DDBJ whole genome shotgun (WGS) entry which is preliminary data.</text>
</comment>
<evidence type="ECO:0000313" key="3">
    <source>
        <dbReference type="Proteomes" id="UP000185604"/>
    </source>
</evidence>
<evidence type="ECO:0000313" key="2">
    <source>
        <dbReference type="EMBL" id="OLF90328.1"/>
    </source>
</evidence>
<keyword evidence="1" id="KW-0812">Transmembrane</keyword>